<comment type="caution">
    <text evidence="2">The sequence shown here is derived from an EMBL/GenBank/DDBJ whole genome shotgun (WGS) entry which is preliminary data.</text>
</comment>
<dbReference type="OrthoDB" id="448523at2"/>
<feature type="transmembrane region" description="Helical" evidence="1">
    <location>
        <begin position="207"/>
        <end position="229"/>
    </location>
</feature>
<keyword evidence="3" id="KW-1185">Reference proteome</keyword>
<keyword evidence="1" id="KW-1133">Transmembrane helix</keyword>
<protein>
    <submittedName>
        <fullName evidence="2">Uncharacterized protein</fullName>
    </submittedName>
</protein>
<dbReference type="RefSeq" id="WP_127086581.1">
    <property type="nucleotide sequence ID" value="NZ_RSCL01000034.1"/>
</dbReference>
<organism evidence="2 3">
    <name type="scientific">Dulcicalothrix desertica PCC 7102</name>
    <dbReference type="NCBI Taxonomy" id="232991"/>
    <lineage>
        <taxon>Bacteria</taxon>
        <taxon>Bacillati</taxon>
        <taxon>Cyanobacteriota</taxon>
        <taxon>Cyanophyceae</taxon>
        <taxon>Nostocales</taxon>
        <taxon>Calotrichaceae</taxon>
        <taxon>Dulcicalothrix</taxon>
    </lineage>
</organism>
<sequence length="325" mass="34466">MDFINQVKKTTTDAINTVSDAANEIKVAVENTTAGAIATVTNTVQPGVEAIQNAGKSISNTASTTVAFATSGVVIGAALKDLPQTAQQLLVEMPKIANRLKYRAGVRVGEAPRSDADVMKLFNKIPGTSKLGASERDIRQFLSDKHGSHIHPHSKGGSNGADNIVWEIGADNIRRGANIMTPGEQAYIRVYNAVDSILRNSATIAKLGITATGAAMLTQAIVVAISYSLDLQRGDITVEQYKDLILKEVIKTGIATPIFFLIFVVVLALIPELTVLLSAPIVVAGFNALFGMSIALPIVQSIIRHIEAGGFGEETANQYKKLSVS</sequence>
<reference evidence="2" key="2">
    <citation type="journal article" date="2019" name="Genome Biol. Evol.">
        <title>Day and night: Metabolic profiles and evolutionary relationships of six axenic non-marine cyanobacteria.</title>
        <authorList>
            <person name="Will S.E."/>
            <person name="Henke P."/>
            <person name="Boedeker C."/>
            <person name="Huang S."/>
            <person name="Brinkmann H."/>
            <person name="Rohde M."/>
            <person name="Jarek M."/>
            <person name="Friedl T."/>
            <person name="Seufert S."/>
            <person name="Schumacher M."/>
            <person name="Overmann J."/>
            <person name="Neumann-Schaal M."/>
            <person name="Petersen J."/>
        </authorList>
    </citation>
    <scope>NUCLEOTIDE SEQUENCE [LARGE SCALE GENOMIC DNA]</scope>
    <source>
        <strain evidence="2">PCC 7102</strain>
    </source>
</reference>
<accession>A0A433UT21</accession>
<dbReference type="EMBL" id="RSCL01000034">
    <property type="protein sequence ID" value="RUS97014.1"/>
    <property type="molecule type" value="Genomic_DNA"/>
</dbReference>
<evidence type="ECO:0000256" key="1">
    <source>
        <dbReference type="SAM" id="Phobius"/>
    </source>
</evidence>
<feature type="transmembrane region" description="Helical" evidence="1">
    <location>
        <begin position="249"/>
        <end position="270"/>
    </location>
</feature>
<name>A0A433UT21_9CYAN</name>
<feature type="transmembrane region" description="Helical" evidence="1">
    <location>
        <begin position="276"/>
        <end position="299"/>
    </location>
</feature>
<keyword evidence="1" id="KW-0812">Transmembrane</keyword>
<evidence type="ECO:0000313" key="3">
    <source>
        <dbReference type="Proteomes" id="UP000271624"/>
    </source>
</evidence>
<dbReference type="AlphaFoldDB" id="A0A433UT21"/>
<proteinExistence type="predicted"/>
<reference evidence="2" key="1">
    <citation type="submission" date="2018-12" db="EMBL/GenBank/DDBJ databases">
        <authorList>
            <person name="Will S."/>
            <person name="Neumann-Schaal M."/>
            <person name="Henke P."/>
        </authorList>
    </citation>
    <scope>NUCLEOTIDE SEQUENCE</scope>
    <source>
        <strain evidence="2">PCC 7102</strain>
    </source>
</reference>
<keyword evidence="1" id="KW-0472">Membrane</keyword>
<evidence type="ECO:0000313" key="2">
    <source>
        <dbReference type="EMBL" id="RUS97014.1"/>
    </source>
</evidence>
<gene>
    <name evidence="2" type="ORF">DSM106972_085640</name>
</gene>
<dbReference type="Proteomes" id="UP000271624">
    <property type="component" value="Unassembled WGS sequence"/>
</dbReference>